<dbReference type="GO" id="GO:0120010">
    <property type="term" value="P:intermembrane phospholipid transfer"/>
    <property type="evidence" value="ECO:0007669"/>
    <property type="project" value="TreeGrafter"/>
</dbReference>
<organism evidence="4 5">
    <name type="scientific">Panacagrimonas perspica</name>
    <dbReference type="NCBI Taxonomy" id="381431"/>
    <lineage>
        <taxon>Bacteria</taxon>
        <taxon>Pseudomonadati</taxon>
        <taxon>Pseudomonadota</taxon>
        <taxon>Gammaproteobacteria</taxon>
        <taxon>Nevskiales</taxon>
        <taxon>Nevskiaceae</taxon>
        <taxon>Panacagrimonas</taxon>
    </lineage>
</organism>
<gene>
    <name evidence="4" type="ORF">DFR24_3867</name>
</gene>
<dbReference type="Proteomes" id="UP000295341">
    <property type="component" value="Unassembled WGS sequence"/>
</dbReference>
<sequence>MRAAILIVALAVMSTGCAHMPPDDPSDPLEPVNRGIYKFNRVADTYVLRPVAKGYKQYTPTQFQRGVHNFLDNLFYPTTIVNAALQGKIAQSGKDLGRFVINSTIGLAGLMDVATPLGLERNDEDLGQTLGKWGVPEGWYLMLPFFGPSDTRDLFGKVGDSFTGPTPVADLADAYTVTDYHVKDSVDYTLTALGAVDARAGLLGADRLLDEQLDPYVFLRTTYLQNRLNKIYDGNPPKEKFDFDEE</sequence>
<evidence type="ECO:0000313" key="4">
    <source>
        <dbReference type="EMBL" id="TDU26836.1"/>
    </source>
</evidence>
<feature type="chain" id="PRO_5020384619" evidence="3">
    <location>
        <begin position="21"/>
        <end position="246"/>
    </location>
</feature>
<protein>
    <submittedName>
        <fullName evidence="4">Phospholipid-binding lipoprotein MlaA</fullName>
    </submittedName>
</protein>
<keyword evidence="5" id="KW-1185">Reference proteome</keyword>
<proteinExistence type="inferred from homology"/>
<dbReference type="PANTHER" id="PTHR30035:SF3">
    <property type="entry name" value="INTERMEMBRANE PHOSPHOLIPID TRANSPORT SYSTEM LIPOPROTEIN MLAA"/>
    <property type="match status" value="1"/>
</dbReference>
<dbReference type="GO" id="GO:0016020">
    <property type="term" value="C:membrane"/>
    <property type="evidence" value="ECO:0007669"/>
    <property type="project" value="InterPro"/>
</dbReference>
<dbReference type="OrthoDB" id="9785326at2"/>
<accession>A0A4V3F4X1</accession>
<name>A0A4V3F4X1_9GAMM</name>
<comment type="similarity">
    <text evidence="1">Belongs to the MlaA family.</text>
</comment>
<feature type="signal peptide" evidence="3">
    <location>
        <begin position="1"/>
        <end position="20"/>
    </location>
</feature>
<dbReference type="RefSeq" id="WP_133882995.1">
    <property type="nucleotide sequence ID" value="NZ_MWIN01000009.1"/>
</dbReference>
<comment type="caution">
    <text evidence="4">The sequence shown here is derived from an EMBL/GenBank/DDBJ whole genome shotgun (WGS) entry which is preliminary data.</text>
</comment>
<dbReference type="PRINTS" id="PR01805">
    <property type="entry name" value="VACJLIPOPROT"/>
</dbReference>
<keyword evidence="2 3" id="KW-0732">Signal</keyword>
<dbReference type="EMBL" id="SOBT01000010">
    <property type="protein sequence ID" value="TDU26836.1"/>
    <property type="molecule type" value="Genomic_DNA"/>
</dbReference>
<evidence type="ECO:0000256" key="2">
    <source>
        <dbReference type="ARBA" id="ARBA00022729"/>
    </source>
</evidence>
<evidence type="ECO:0000313" key="5">
    <source>
        <dbReference type="Proteomes" id="UP000295341"/>
    </source>
</evidence>
<dbReference type="PANTHER" id="PTHR30035">
    <property type="entry name" value="LIPOPROTEIN VACJ-RELATED"/>
    <property type="match status" value="1"/>
</dbReference>
<evidence type="ECO:0000256" key="3">
    <source>
        <dbReference type="SAM" id="SignalP"/>
    </source>
</evidence>
<evidence type="ECO:0000256" key="1">
    <source>
        <dbReference type="ARBA" id="ARBA00010634"/>
    </source>
</evidence>
<keyword evidence="4" id="KW-0449">Lipoprotein</keyword>
<dbReference type="AlphaFoldDB" id="A0A4V3F4X1"/>
<dbReference type="InterPro" id="IPR007428">
    <property type="entry name" value="MlaA"/>
</dbReference>
<reference evidence="4 5" key="1">
    <citation type="submission" date="2019-03" db="EMBL/GenBank/DDBJ databases">
        <title>Genomic Encyclopedia of Type Strains, Phase IV (KMG-IV): sequencing the most valuable type-strain genomes for metagenomic binning, comparative biology and taxonomic classification.</title>
        <authorList>
            <person name="Goeker M."/>
        </authorList>
    </citation>
    <scope>NUCLEOTIDE SEQUENCE [LARGE SCALE GENOMIC DNA]</scope>
    <source>
        <strain evidence="4 5">DSM 26377</strain>
    </source>
</reference>
<dbReference type="PROSITE" id="PS51257">
    <property type="entry name" value="PROKAR_LIPOPROTEIN"/>
    <property type="match status" value="1"/>
</dbReference>
<dbReference type="Pfam" id="PF04333">
    <property type="entry name" value="MlaA"/>
    <property type="match status" value="1"/>
</dbReference>